<dbReference type="Gene3D" id="1.50.10.10">
    <property type="match status" value="1"/>
</dbReference>
<comment type="caution">
    <text evidence="3">The sequence shown here is derived from an EMBL/GenBank/DDBJ whole genome shotgun (WGS) entry which is preliminary data.</text>
</comment>
<dbReference type="SUPFAM" id="SSF48208">
    <property type="entry name" value="Six-hairpin glycosidases"/>
    <property type="match status" value="1"/>
</dbReference>
<reference evidence="4" key="1">
    <citation type="submission" date="2018-04" db="EMBL/GenBank/DDBJ databases">
        <authorList>
            <person name="Cornet L."/>
        </authorList>
    </citation>
    <scope>NUCLEOTIDE SEQUENCE [LARGE SCALE GENOMIC DNA]</scope>
</reference>
<sequence length="414" mass="48213">MVLDSVCLNSSILAKQYKNVLLENIIPFWERHSLDHDCGGYFTCFTRTGAVYDTDKFIWLQNRQVWTFSMLCNQLDNLPSDKRQRWLKVAKQGADFLARHGRDDQGNWYFSLDRTGQPLVQPYSIFSDCFAAMAFSQYALALEAGEEQAQAKEIALQAYHNVLRRQNNPKGQYDKAYPGTRSLKSLAVPMILANLSLEMDWLLPEDRLDAVLAATVKEVMGDFLNRDRTLMFEHVAPDGTPVDCHESRLINPGHGIEAMWFMMAIGERQRHPDLITQAIEVVLSTLAFAWDEQYGGLYYFLDAKGHPPQQLEWDQKLWWVHLETLVALAMAYRLTGRADCWAWYEKVHNYTWGHFSDLDYDEWYGYLNRRGEVLLPLKGGKWKGCFHVPRAMYLCWQQFEQIVQIEKIEQMKPR</sequence>
<evidence type="ECO:0000313" key="3">
    <source>
        <dbReference type="EMBL" id="PZO60375.1"/>
    </source>
</evidence>
<gene>
    <name evidence="3" type="ORF">DCF15_02105</name>
</gene>
<dbReference type="EMBL" id="QBMP01000010">
    <property type="protein sequence ID" value="PZO60375.1"/>
    <property type="molecule type" value="Genomic_DNA"/>
</dbReference>
<dbReference type="Proteomes" id="UP000249794">
    <property type="component" value="Unassembled WGS sequence"/>
</dbReference>
<dbReference type="CDD" id="cd00249">
    <property type="entry name" value="AGE"/>
    <property type="match status" value="1"/>
</dbReference>
<dbReference type="AlphaFoldDB" id="A0A2W4ZQ55"/>
<dbReference type="FunFam" id="1.50.10.10:FF:000021">
    <property type="entry name" value="N-acylglucosamine 2-epimerase"/>
    <property type="match status" value="1"/>
</dbReference>
<evidence type="ECO:0000313" key="4">
    <source>
        <dbReference type="Proteomes" id="UP000249794"/>
    </source>
</evidence>
<comment type="similarity">
    <text evidence="1">Belongs to the N-acylglucosamine 2-epimerase family.</text>
</comment>
<protein>
    <submittedName>
        <fullName evidence="3">N-acylglucosamine 2-epimerase</fullName>
    </submittedName>
</protein>
<dbReference type="GO" id="GO:0005975">
    <property type="term" value="P:carbohydrate metabolic process"/>
    <property type="evidence" value="ECO:0007669"/>
    <property type="project" value="InterPro"/>
</dbReference>
<evidence type="ECO:0000256" key="1">
    <source>
        <dbReference type="ARBA" id="ARBA00008558"/>
    </source>
</evidence>
<organism evidence="3 4">
    <name type="scientific">Phormidesmis priestleyi</name>
    <dbReference type="NCBI Taxonomy" id="268141"/>
    <lineage>
        <taxon>Bacteria</taxon>
        <taxon>Bacillati</taxon>
        <taxon>Cyanobacteriota</taxon>
        <taxon>Cyanophyceae</taxon>
        <taxon>Leptolyngbyales</taxon>
        <taxon>Leptolyngbyaceae</taxon>
        <taxon>Phormidesmis</taxon>
    </lineage>
</organism>
<dbReference type="GO" id="GO:0016853">
    <property type="term" value="F:isomerase activity"/>
    <property type="evidence" value="ECO:0007669"/>
    <property type="project" value="UniProtKB-KW"/>
</dbReference>
<dbReference type="InterPro" id="IPR010819">
    <property type="entry name" value="AGE/CE"/>
</dbReference>
<dbReference type="Pfam" id="PF07221">
    <property type="entry name" value="GlcNAc_2-epim"/>
    <property type="match status" value="1"/>
</dbReference>
<keyword evidence="2" id="KW-0413">Isomerase</keyword>
<dbReference type="InterPro" id="IPR012341">
    <property type="entry name" value="6hp_glycosidase-like_sf"/>
</dbReference>
<proteinExistence type="inferred from homology"/>
<dbReference type="PANTHER" id="PTHR15108">
    <property type="entry name" value="N-ACYLGLUCOSAMINE-2-EPIMERASE"/>
    <property type="match status" value="1"/>
</dbReference>
<name>A0A2W4ZQ55_9CYAN</name>
<dbReference type="InterPro" id="IPR034116">
    <property type="entry name" value="AGE_dom"/>
</dbReference>
<dbReference type="InterPro" id="IPR008928">
    <property type="entry name" value="6-hairpin_glycosidase_sf"/>
</dbReference>
<evidence type="ECO:0000256" key="2">
    <source>
        <dbReference type="ARBA" id="ARBA00023235"/>
    </source>
</evidence>
<accession>A0A2W4ZQ55</accession>
<reference evidence="3 4" key="2">
    <citation type="submission" date="2018-06" db="EMBL/GenBank/DDBJ databases">
        <title>Metagenomic assembly of (sub)arctic Cyanobacteria and their associated microbiome from non-axenic cultures.</title>
        <authorList>
            <person name="Baurain D."/>
        </authorList>
    </citation>
    <scope>NUCLEOTIDE SEQUENCE [LARGE SCALE GENOMIC DNA]</scope>
    <source>
        <strain evidence="3">ULC027bin1</strain>
    </source>
</reference>